<dbReference type="Pfam" id="PF05159">
    <property type="entry name" value="Capsule_synth"/>
    <property type="match status" value="1"/>
</dbReference>
<keyword evidence="2" id="KW-1185">Reference proteome</keyword>
<dbReference type="HOGENOM" id="CLU_040135_1_0_5"/>
<evidence type="ECO:0000313" key="2">
    <source>
        <dbReference type="Proteomes" id="UP000006833"/>
    </source>
</evidence>
<dbReference type="CDD" id="cd16441">
    <property type="entry name" value="beta_Kdo_transferase_KpsS"/>
    <property type="match status" value="1"/>
</dbReference>
<dbReference type="GO" id="GO:0000271">
    <property type="term" value="P:polysaccharide biosynthetic process"/>
    <property type="evidence" value="ECO:0007669"/>
    <property type="project" value="InterPro"/>
</dbReference>
<evidence type="ECO:0000313" key="1">
    <source>
        <dbReference type="EMBL" id="ABV93989.1"/>
    </source>
</evidence>
<accession>A8LR66</accession>
<dbReference type="OrthoDB" id="9794206at2"/>
<reference evidence="2" key="1">
    <citation type="journal article" date="2010" name="ISME J.">
        <title>The complete genome sequence of the algal symbiont Dinoroseobacter shibae: a hitchhiker's guide to life in the sea.</title>
        <authorList>
            <person name="Wagner-Dobler I."/>
            <person name="Ballhausen B."/>
            <person name="Berger M."/>
            <person name="Brinkhoff T."/>
            <person name="Buchholz I."/>
            <person name="Bunk B."/>
            <person name="Cypionka H."/>
            <person name="Daniel R."/>
            <person name="Drepper T."/>
            <person name="Gerdts G."/>
            <person name="Hahnke S."/>
            <person name="Han C."/>
            <person name="Jahn D."/>
            <person name="Kalhoefer D."/>
            <person name="Kiss H."/>
            <person name="Klenk H.P."/>
            <person name="Kyrpides N."/>
            <person name="Liebl W."/>
            <person name="Liesegang H."/>
            <person name="Meincke L."/>
            <person name="Pati A."/>
            <person name="Petersen J."/>
            <person name="Piekarski T."/>
            <person name="Pommerenke C."/>
            <person name="Pradella S."/>
            <person name="Pukall R."/>
            <person name="Rabus R."/>
            <person name="Stackebrandt E."/>
            <person name="Thole S."/>
            <person name="Thompson L."/>
            <person name="Tielen P."/>
            <person name="Tomasch J."/>
            <person name="von Jan M."/>
            <person name="Wanphrut N."/>
            <person name="Wichels A."/>
            <person name="Zech H."/>
            <person name="Simon M."/>
        </authorList>
    </citation>
    <scope>NUCLEOTIDE SEQUENCE [LARGE SCALE GENOMIC DNA]</scope>
    <source>
        <strain evidence="2">DSM 16493 / NCIMB 14021 / DFL 12</strain>
    </source>
</reference>
<name>A8LR66_DINSH</name>
<dbReference type="GO" id="GO:0015774">
    <property type="term" value="P:polysaccharide transport"/>
    <property type="evidence" value="ECO:0007669"/>
    <property type="project" value="InterPro"/>
</dbReference>
<gene>
    <name evidence="1" type="ordered locus">Dshi_2253</name>
</gene>
<dbReference type="KEGG" id="dsh:Dshi_2253"/>
<organism evidence="1 2">
    <name type="scientific">Dinoroseobacter shibae (strain DSM 16493 / NCIMB 14021 / DFL 12)</name>
    <dbReference type="NCBI Taxonomy" id="398580"/>
    <lineage>
        <taxon>Bacteria</taxon>
        <taxon>Pseudomonadati</taxon>
        <taxon>Pseudomonadota</taxon>
        <taxon>Alphaproteobacteria</taxon>
        <taxon>Rhodobacterales</taxon>
        <taxon>Roseobacteraceae</taxon>
        <taxon>Dinoroseobacter</taxon>
    </lineage>
</organism>
<dbReference type="Proteomes" id="UP000006833">
    <property type="component" value="Chromosome"/>
</dbReference>
<dbReference type="RefSeq" id="WP_012178920.1">
    <property type="nucleotide sequence ID" value="NC_009952.1"/>
</dbReference>
<dbReference type="InterPro" id="IPR007833">
    <property type="entry name" value="Capsule_polysaccharide_synth"/>
</dbReference>
<dbReference type="STRING" id="398580.Dshi_2253"/>
<dbReference type="AlphaFoldDB" id="A8LR66"/>
<dbReference type="EMBL" id="CP000830">
    <property type="protein sequence ID" value="ABV93989.1"/>
    <property type="molecule type" value="Genomic_DNA"/>
</dbReference>
<protein>
    <submittedName>
        <fullName evidence="1">Putative capsule polysaccharide export protein</fullName>
    </submittedName>
</protein>
<proteinExistence type="predicted"/>
<sequence length="428" mass="48330">MTGSPARRFLFLQGPHGPFFTQLAAMLTRAGASCWRVGFNAGDARFWKDKPRYIPFTGPRADWPQTCAQLLRSKAITDIVLYGDTRWIHRTAVEAARQHGCRIHVFEEGYLRPSWVTYERGGSNGHSPLMDTTIPEMTQALRGHAPELPGAPARWGDIRQHMFYGAVYHFHVLFRNSDYTAFKPHRALTVRQEFLLYLKMLLRLPLTMVERALATRRIRRGGFPYHLFLLQLEHDSAFQAHSPFASMTEVLADVIGAFARAAPAHHHLVFKAHPLEDGRAPLPAVIKRLSRETGIADRVHYVKGGKLARLLDQARAVLTVNSTAAQQALWRGLPVKTLGQAVYAKPELVSAQPLEAFFADPIPPDMRAYRDFRHYLLESSQVAGGFYSATGRQHLLRQVTDMVLSDQDPYGALKIGAPRRRFPIRVVK</sequence>
<dbReference type="eggNOG" id="COG3562">
    <property type="taxonomic scope" value="Bacteria"/>
</dbReference>